<dbReference type="AlphaFoldDB" id="A0A423PRD1"/>
<evidence type="ECO:0000313" key="2">
    <source>
        <dbReference type="EMBL" id="ROO28164.1"/>
    </source>
</evidence>
<dbReference type="Gene3D" id="3.40.50.720">
    <property type="entry name" value="NAD(P)-binding Rossmann-like Domain"/>
    <property type="match status" value="1"/>
</dbReference>
<dbReference type="InterPro" id="IPR003462">
    <property type="entry name" value="ODC_Mu_crystall"/>
</dbReference>
<dbReference type="PIRSF" id="PIRSF001439">
    <property type="entry name" value="CryM"/>
    <property type="match status" value="1"/>
</dbReference>
<dbReference type="Proteomes" id="UP000285123">
    <property type="component" value="Unassembled WGS sequence"/>
</dbReference>
<dbReference type="NCBIfam" id="NF004793">
    <property type="entry name" value="PRK06141.1"/>
    <property type="match status" value="1"/>
</dbReference>
<dbReference type="SUPFAM" id="SSF51735">
    <property type="entry name" value="NAD(P)-binding Rossmann-fold domains"/>
    <property type="match status" value="1"/>
</dbReference>
<reference evidence="2 3" key="1">
    <citation type="submission" date="2013-10" db="EMBL/GenBank/DDBJ databases">
        <title>Salinisphaera halophila YIM 95161 Genome Sequencing.</title>
        <authorList>
            <person name="Lai Q."/>
            <person name="Li C."/>
            <person name="Shao Z."/>
        </authorList>
    </citation>
    <scope>NUCLEOTIDE SEQUENCE [LARGE SCALE GENOMIC DNA]</scope>
    <source>
        <strain evidence="2 3">YIM 95161</strain>
    </source>
</reference>
<dbReference type="PANTHER" id="PTHR13812:SF19">
    <property type="entry name" value="KETIMINE REDUCTASE MU-CRYSTALLIN"/>
    <property type="match status" value="1"/>
</dbReference>
<keyword evidence="2" id="KW-0456">Lyase</keyword>
<dbReference type="EMBL" id="AYKF01000088">
    <property type="protein sequence ID" value="ROO28164.1"/>
    <property type="molecule type" value="Genomic_DNA"/>
</dbReference>
<dbReference type="GO" id="GO:0005737">
    <property type="term" value="C:cytoplasm"/>
    <property type="evidence" value="ECO:0007669"/>
    <property type="project" value="TreeGrafter"/>
</dbReference>
<dbReference type="PANTHER" id="PTHR13812">
    <property type="entry name" value="KETIMINE REDUCTASE MU-CRYSTALLIN"/>
    <property type="match status" value="1"/>
</dbReference>
<dbReference type="GO" id="GO:0008473">
    <property type="term" value="F:ornithine cyclodeaminase activity"/>
    <property type="evidence" value="ECO:0007669"/>
    <property type="project" value="UniProtKB-EC"/>
</dbReference>
<sequence>MLTLDAETARACLAFDRLVPTLRDAFVAGCEAPERHHHHGVGNADDSTLLLMPAWSERYMGIKVVSVFPGNGKRGMPGLHASYLLCDADTGKHLAMIDGDQITARRTAAASALGASYLAREDARELLVLGAGRIGSLMAEAYASVRPIERVRVWNPTAANAERLVRDLNAQGFEADVVTDLEAAVRAADCVVGATLSTAPLIRGAWLQPGVHVDLIGSFSPAMREADDEVFERARVFVDVFGALHESGDLIEPIRSGALAETDIQADLASLCRGERPGREHDNEITVFKAVGTALEDLASATLIYEAHQT</sequence>
<proteinExistence type="inferred from homology"/>
<dbReference type="OrthoDB" id="9809203at2"/>
<dbReference type="Pfam" id="PF02423">
    <property type="entry name" value="OCD_Mu_crystall"/>
    <property type="match status" value="1"/>
</dbReference>
<dbReference type="FunFam" id="3.40.50.720:FF:000311">
    <property type="entry name" value="Ornithine cyclodeaminase"/>
    <property type="match status" value="1"/>
</dbReference>
<dbReference type="EC" id="4.3.1.12" evidence="2"/>
<dbReference type="RefSeq" id="WP_123591320.1">
    <property type="nucleotide sequence ID" value="NZ_AYKF01000088.1"/>
</dbReference>
<organism evidence="2 3">
    <name type="scientific">Salinisphaera orenii YIM 95161</name>
    <dbReference type="NCBI Taxonomy" id="1051139"/>
    <lineage>
        <taxon>Bacteria</taxon>
        <taxon>Pseudomonadati</taxon>
        <taxon>Pseudomonadota</taxon>
        <taxon>Gammaproteobacteria</taxon>
        <taxon>Salinisphaerales</taxon>
        <taxon>Salinisphaeraceae</taxon>
        <taxon>Salinisphaera</taxon>
    </lineage>
</organism>
<dbReference type="InterPro" id="IPR023401">
    <property type="entry name" value="ODC_N"/>
</dbReference>
<protein>
    <submittedName>
        <fullName evidence="2">Ornithine cyclodeaminase</fullName>
        <ecNumber evidence="2">4.3.1.12</ecNumber>
    </submittedName>
</protein>
<comment type="caution">
    <text evidence="2">The sequence shown here is derived from an EMBL/GenBank/DDBJ whole genome shotgun (WGS) entry which is preliminary data.</text>
</comment>
<dbReference type="InterPro" id="IPR036291">
    <property type="entry name" value="NAD(P)-bd_dom_sf"/>
</dbReference>
<gene>
    <name evidence="2" type="ORF">SAHL_10250</name>
</gene>
<dbReference type="GO" id="GO:0016491">
    <property type="term" value="F:oxidoreductase activity"/>
    <property type="evidence" value="ECO:0007669"/>
    <property type="project" value="UniProtKB-ARBA"/>
</dbReference>
<evidence type="ECO:0000313" key="3">
    <source>
        <dbReference type="Proteomes" id="UP000285123"/>
    </source>
</evidence>
<comment type="similarity">
    <text evidence="1">Belongs to the ornithine cyclodeaminase/mu-crystallin family.</text>
</comment>
<dbReference type="Gene3D" id="3.30.1780.10">
    <property type="entry name" value="ornithine cyclodeaminase, domain 1"/>
    <property type="match status" value="1"/>
</dbReference>
<accession>A0A423PRD1</accession>
<name>A0A423PRD1_9GAMM</name>
<dbReference type="GO" id="GO:0019752">
    <property type="term" value="P:carboxylic acid metabolic process"/>
    <property type="evidence" value="ECO:0007669"/>
    <property type="project" value="UniProtKB-ARBA"/>
</dbReference>
<evidence type="ECO:0000256" key="1">
    <source>
        <dbReference type="ARBA" id="ARBA00008903"/>
    </source>
</evidence>